<gene>
    <name evidence="2" type="ORF">ECPE_LOCUS16763</name>
</gene>
<evidence type="ECO:0000256" key="1">
    <source>
        <dbReference type="SAM" id="Phobius"/>
    </source>
</evidence>
<name>A0A183BC28_9TREM</name>
<dbReference type="WBParaSite" id="ECPE_0001680601-mRNA-1">
    <property type="protein sequence ID" value="ECPE_0001680601-mRNA-1"/>
    <property type="gene ID" value="ECPE_0001680601"/>
</dbReference>
<keyword evidence="3" id="KW-1185">Reference proteome</keyword>
<dbReference type="EMBL" id="UZAN01065745">
    <property type="protein sequence ID" value="VDP94035.1"/>
    <property type="molecule type" value="Genomic_DNA"/>
</dbReference>
<evidence type="ECO:0000313" key="3">
    <source>
        <dbReference type="Proteomes" id="UP000272942"/>
    </source>
</evidence>
<evidence type="ECO:0000313" key="2">
    <source>
        <dbReference type="EMBL" id="VDP94035.1"/>
    </source>
</evidence>
<accession>A0A183BC28</accession>
<protein>
    <submittedName>
        <fullName evidence="4">Protein ORF6</fullName>
    </submittedName>
</protein>
<keyword evidence="1" id="KW-0812">Transmembrane</keyword>
<sequence length="247" mass="28108">MHRNPTNTSDRNPQPTRHFVVLFTVMGVAIPLTVITLIAGIILLITNCRSYRNDQRLRWPQNKRPQSGLHRPAENCNTKRYLADTDCERSLVPSTNIKNKKLFYTGLLNSPKSDHATSQTGLDPWHETLRNKKPTTFVSREHPFGYRRSEKNKTEWNDEGEPKNGATALFKLIDNPTGTESPRCQYSCIHATHAMHSTVICQMPYIDQSVINTLTLLSSPRTSSPPPPYEQGEQFVEAPYNHCYSNS</sequence>
<proteinExistence type="predicted"/>
<evidence type="ECO:0000313" key="4">
    <source>
        <dbReference type="WBParaSite" id="ECPE_0001680601-mRNA-1"/>
    </source>
</evidence>
<keyword evidence="1" id="KW-1133">Transmembrane helix</keyword>
<organism evidence="4">
    <name type="scientific">Echinostoma caproni</name>
    <dbReference type="NCBI Taxonomy" id="27848"/>
    <lineage>
        <taxon>Eukaryota</taxon>
        <taxon>Metazoa</taxon>
        <taxon>Spiralia</taxon>
        <taxon>Lophotrochozoa</taxon>
        <taxon>Platyhelminthes</taxon>
        <taxon>Trematoda</taxon>
        <taxon>Digenea</taxon>
        <taxon>Plagiorchiida</taxon>
        <taxon>Echinostomata</taxon>
        <taxon>Echinostomatoidea</taxon>
        <taxon>Echinostomatidae</taxon>
        <taxon>Echinostoma</taxon>
    </lineage>
</organism>
<reference evidence="4" key="1">
    <citation type="submission" date="2016-06" db="UniProtKB">
        <authorList>
            <consortium name="WormBaseParasite"/>
        </authorList>
    </citation>
    <scope>IDENTIFICATION</scope>
</reference>
<reference evidence="2 3" key="2">
    <citation type="submission" date="2018-11" db="EMBL/GenBank/DDBJ databases">
        <authorList>
            <consortium name="Pathogen Informatics"/>
        </authorList>
    </citation>
    <scope>NUCLEOTIDE SEQUENCE [LARGE SCALE GENOMIC DNA]</scope>
    <source>
        <strain evidence="2 3">Egypt</strain>
    </source>
</reference>
<dbReference type="Proteomes" id="UP000272942">
    <property type="component" value="Unassembled WGS sequence"/>
</dbReference>
<dbReference type="AlphaFoldDB" id="A0A183BC28"/>
<keyword evidence="1" id="KW-0472">Membrane</keyword>
<feature type="transmembrane region" description="Helical" evidence="1">
    <location>
        <begin position="20"/>
        <end position="46"/>
    </location>
</feature>